<feature type="domain" description="PPIase FKBP-type" evidence="7">
    <location>
        <begin position="100"/>
        <end position="189"/>
    </location>
</feature>
<organism evidence="10 11">
    <name type="scientific">Puccinia coronata f. sp. avenae</name>
    <dbReference type="NCBI Taxonomy" id="200324"/>
    <lineage>
        <taxon>Eukaryota</taxon>
        <taxon>Fungi</taxon>
        <taxon>Dikarya</taxon>
        <taxon>Basidiomycota</taxon>
        <taxon>Pucciniomycotina</taxon>
        <taxon>Pucciniomycetes</taxon>
        <taxon>Pucciniales</taxon>
        <taxon>Pucciniaceae</taxon>
        <taxon>Puccinia</taxon>
    </lineage>
</organism>
<evidence type="ECO:0000256" key="5">
    <source>
        <dbReference type="PROSITE-ProRule" id="PRU00277"/>
    </source>
</evidence>
<dbReference type="PANTHER" id="PTHR45779:SF7">
    <property type="entry name" value="PEPTIDYLPROLYL ISOMERASE"/>
    <property type="match status" value="1"/>
</dbReference>
<keyword evidence="3 5" id="KW-0697">Rotamase</keyword>
<dbReference type="PANTHER" id="PTHR45779">
    <property type="entry name" value="PEPTIDYLPROLYL ISOMERASE"/>
    <property type="match status" value="1"/>
</dbReference>
<evidence type="ECO:0000313" key="12">
    <source>
        <dbReference type="Proteomes" id="UP000235392"/>
    </source>
</evidence>
<evidence type="ECO:0000313" key="10">
    <source>
        <dbReference type="EMBL" id="PLW33451.1"/>
    </source>
</evidence>
<dbReference type="Pfam" id="PF00254">
    <property type="entry name" value="FKBP_C"/>
    <property type="match status" value="2"/>
</dbReference>
<evidence type="ECO:0000259" key="7">
    <source>
        <dbReference type="PROSITE" id="PS50059"/>
    </source>
</evidence>
<evidence type="ECO:0000313" key="11">
    <source>
        <dbReference type="Proteomes" id="UP000235388"/>
    </source>
</evidence>
<evidence type="ECO:0000256" key="4">
    <source>
        <dbReference type="ARBA" id="ARBA00023235"/>
    </source>
</evidence>
<evidence type="ECO:0000256" key="3">
    <source>
        <dbReference type="ARBA" id="ARBA00023110"/>
    </source>
</evidence>
<dbReference type="InterPro" id="IPR001179">
    <property type="entry name" value="PPIase_FKBP_dom"/>
</dbReference>
<dbReference type="EC" id="5.2.1.8" evidence="2 5"/>
<dbReference type="AlphaFoldDB" id="A0A2N5U6S3"/>
<comment type="caution">
    <text evidence="10">The sequence shown here is derived from an EMBL/GenBank/DDBJ whole genome shotgun (WGS) entry which is preliminary data.</text>
</comment>
<name>A0A2N5U6S3_9BASI</name>
<dbReference type="EMBL" id="PGCI01000692">
    <property type="protein sequence ID" value="PLW20867.1"/>
    <property type="molecule type" value="Genomic_DNA"/>
</dbReference>
<evidence type="ECO:0000313" key="9">
    <source>
        <dbReference type="EMBL" id="PLW30828.1"/>
    </source>
</evidence>
<dbReference type="PROSITE" id="PS50059">
    <property type="entry name" value="FKBP_PPIASE"/>
    <property type="match status" value="2"/>
</dbReference>
<reference evidence="11 12" key="1">
    <citation type="submission" date="2017-11" db="EMBL/GenBank/DDBJ databases">
        <title>De novo assembly and phasing of dikaryotic genomes from two isolates of Puccinia coronata f. sp. avenae, the causal agent of oat crown rust.</title>
        <authorList>
            <person name="Miller M.E."/>
            <person name="Zhang Y."/>
            <person name="Omidvar V."/>
            <person name="Sperschneider J."/>
            <person name="Schwessinger B."/>
            <person name="Raley C."/>
            <person name="Palmer J.M."/>
            <person name="Garnica D."/>
            <person name="Upadhyaya N."/>
            <person name="Rathjen J."/>
            <person name="Taylor J.M."/>
            <person name="Park R.F."/>
            <person name="Dodds P.N."/>
            <person name="Hirsch C.D."/>
            <person name="Kianian S.F."/>
            <person name="Figueroa M."/>
        </authorList>
    </citation>
    <scope>NUCLEOTIDE SEQUENCE [LARGE SCALE GENOMIC DNA]</scope>
    <source>
        <strain evidence="10">12NC29</strain>
        <strain evidence="8">12SD80</strain>
    </source>
</reference>
<accession>A0A2N5U6S3</accession>
<dbReference type="OrthoDB" id="1902587at2759"/>
<dbReference type="Gene3D" id="3.10.50.40">
    <property type="match status" value="2"/>
</dbReference>
<dbReference type="InterPro" id="IPR044609">
    <property type="entry name" value="FKBP2/11"/>
</dbReference>
<evidence type="ECO:0000313" key="8">
    <source>
        <dbReference type="EMBL" id="PLW20867.1"/>
    </source>
</evidence>
<dbReference type="GO" id="GO:0003755">
    <property type="term" value="F:peptidyl-prolyl cis-trans isomerase activity"/>
    <property type="evidence" value="ECO:0007669"/>
    <property type="project" value="UniProtKB-KW"/>
</dbReference>
<dbReference type="STRING" id="200324.A0A2N5U6S3"/>
<keyword evidence="4 5" id="KW-0413">Isomerase</keyword>
<dbReference type="GO" id="GO:0005783">
    <property type="term" value="C:endoplasmic reticulum"/>
    <property type="evidence" value="ECO:0007669"/>
    <property type="project" value="TreeGrafter"/>
</dbReference>
<dbReference type="EMBL" id="PGCI01000285">
    <property type="protein sequence ID" value="PLW30828.1"/>
    <property type="molecule type" value="Genomic_DNA"/>
</dbReference>
<evidence type="ECO:0000256" key="1">
    <source>
        <dbReference type="ARBA" id="ARBA00000971"/>
    </source>
</evidence>
<evidence type="ECO:0000256" key="2">
    <source>
        <dbReference type="ARBA" id="ARBA00013194"/>
    </source>
</evidence>
<sequence length="353" mass="39374">MTVTSDEDTGHSALPKKDRSVLATKRRRYRRTYNLDMAALRHVSPWLVILALLKSCASEHTLDPRSAQPPTSRLPPRATPKVAVDTIFTPQSCLLTSQVNDQLAVTYVGTFTDNGKRFDASEDPKNPFVFVLGVGQVIKGWDEGMAGMCEGEKRILKIPSELAYGHAGAGDDIPPDSPLTFHVELIKIESRQYDSNPTKELSIQKTLKPTSCRIKSKEGDRLAMIYVGTLKASGPQFDAVKTPDQPFEFSLGAGEVIKGWDEGLKDMCIGERRRLIIPASMAYGSEGYPSSEPPIPSNADLVFDTELIDITRNHRSQKSDHRTDDRHDLGVWIWAWSVIESLSYLVEYFLVFF</sequence>
<proteinExistence type="predicted"/>
<dbReference type="SUPFAM" id="SSF54534">
    <property type="entry name" value="FKBP-like"/>
    <property type="match status" value="2"/>
</dbReference>
<feature type="domain" description="PPIase FKBP-type" evidence="7">
    <location>
        <begin position="219"/>
        <end position="311"/>
    </location>
</feature>
<dbReference type="Proteomes" id="UP000235388">
    <property type="component" value="Unassembled WGS sequence"/>
</dbReference>
<protein>
    <recommendedName>
        <fullName evidence="2 5">peptidylprolyl isomerase</fullName>
        <ecNumber evidence="2 5">5.2.1.8</ecNumber>
    </recommendedName>
</protein>
<feature type="region of interest" description="Disordered" evidence="6">
    <location>
        <begin position="1"/>
        <end position="21"/>
    </location>
</feature>
<gene>
    <name evidence="10" type="ORF">PCANC_17856</name>
    <name evidence="8" type="ORF">PCASD_15830</name>
    <name evidence="9" type="ORF">PCASD_15947</name>
</gene>
<dbReference type="FunFam" id="3.10.50.40:FF:000006">
    <property type="entry name" value="Peptidyl-prolyl cis-trans isomerase"/>
    <property type="match status" value="2"/>
</dbReference>
<evidence type="ECO:0000256" key="6">
    <source>
        <dbReference type="SAM" id="MobiDB-lite"/>
    </source>
</evidence>
<comment type="catalytic activity">
    <reaction evidence="1 5">
        <text>[protein]-peptidylproline (omega=180) = [protein]-peptidylproline (omega=0)</text>
        <dbReference type="Rhea" id="RHEA:16237"/>
        <dbReference type="Rhea" id="RHEA-COMP:10747"/>
        <dbReference type="Rhea" id="RHEA-COMP:10748"/>
        <dbReference type="ChEBI" id="CHEBI:83833"/>
        <dbReference type="ChEBI" id="CHEBI:83834"/>
        <dbReference type="EC" id="5.2.1.8"/>
    </reaction>
</comment>
<dbReference type="EMBL" id="PGCJ01000299">
    <property type="protein sequence ID" value="PLW33451.1"/>
    <property type="molecule type" value="Genomic_DNA"/>
</dbReference>
<dbReference type="Proteomes" id="UP000235392">
    <property type="component" value="Unassembled WGS sequence"/>
</dbReference>
<dbReference type="InterPro" id="IPR046357">
    <property type="entry name" value="PPIase_dom_sf"/>
</dbReference>
<keyword evidence="11" id="KW-1185">Reference proteome</keyword>